<gene>
    <name evidence="1" type="ORF">CEXT_744361</name>
</gene>
<organism evidence="1 2">
    <name type="scientific">Caerostris extrusa</name>
    <name type="common">Bark spider</name>
    <name type="synonym">Caerostris bankana</name>
    <dbReference type="NCBI Taxonomy" id="172846"/>
    <lineage>
        <taxon>Eukaryota</taxon>
        <taxon>Metazoa</taxon>
        <taxon>Ecdysozoa</taxon>
        <taxon>Arthropoda</taxon>
        <taxon>Chelicerata</taxon>
        <taxon>Arachnida</taxon>
        <taxon>Araneae</taxon>
        <taxon>Araneomorphae</taxon>
        <taxon>Entelegynae</taxon>
        <taxon>Araneoidea</taxon>
        <taxon>Araneidae</taxon>
        <taxon>Caerostris</taxon>
    </lineage>
</organism>
<dbReference type="EMBL" id="BPLR01010973">
    <property type="protein sequence ID" value="GIY43404.1"/>
    <property type="molecule type" value="Genomic_DNA"/>
</dbReference>
<accession>A0AAV4TDY1</accession>
<sequence>MAESITASRYPLPSGNLIYNLRQKRLHCVMYAVSSSAPFFFKRDVVSRVHGSLTKTTQVISFPASERQAIFRDQLQNPPYIFPNKWPNPLLHQDIPCPQGTRFITSGKRDCAA</sequence>
<dbReference type="AlphaFoldDB" id="A0AAV4TDY1"/>
<dbReference type="Proteomes" id="UP001054945">
    <property type="component" value="Unassembled WGS sequence"/>
</dbReference>
<evidence type="ECO:0000313" key="2">
    <source>
        <dbReference type="Proteomes" id="UP001054945"/>
    </source>
</evidence>
<name>A0AAV4TDY1_CAEEX</name>
<keyword evidence="2" id="KW-1185">Reference proteome</keyword>
<evidence type="ECO:0000313" key="1">
    <source>
        <dbReference type="EMBL" id="GIY43404.1"/>
    </source>
</evidence>
<proteinExistence type="predicted"/>
<protein>
    <submittedName>
        <fullName evidence="1">Uncharacterized protein</fullName>
    </submittedName>
</protein>
<reference evidence="1 2" key="1">
    <citation type="submission" date="2021-06" db="EMBL/GenBank/DDBJ databases">
        <title>Caerostris extrusa draft genome.</title>
        <authorList>
            <person name="Kono N."/>
            <person name="Arakawa K."/>
        </authorList>
    </citation>
    <scope>NUCLEOTIDE SEQUENCE [LARGE SCALE GENOMIC DNA]</scope>
</reference>
<comment type="caution">
    <text evidence="1">The sequence shown here is derived from an EMBL/GenBank/DDBJ whole genome shotgun (WGS) entry which is preliminary data.</text>
</comment>